<proteinExistence type="predicted"/>
<comment type="caution">
    <text evidence="7">The sequence shown here is derived from an EMBL/GenBank/DDBJ whole genome shotgun (WGS) entry which is preliminary data.</text>
</comment>
<dbReference type="GO" id="GO:0003723">
    <property type="term" value="F:RNA binding"/>
    <property type="evidence" value="ECO:0007669"/>
    <property type="project" value="TreeGrafter"/>
</dbReference>
<dbReference type="InterPro" id="IPR014001">
    <property type="entry name" value="Helicase_ATP-bd"/>
</dbReference>
<gene>
    <name evidence="7" type="ORF">EDC57_1937</name>
</gene>
<dbReference type="SMART" id="SM00490">
    <property type="entry name" value="HELICc"/>
    <property type="match status" value="1"/>
</dbReference>
<dbReference type="InterPro" id="IPR027417">
    <property type="entry name" value="P-loop_NTPase"/>
</dbReference>
<dbReference type="Pfam" id="PF00270">
    <property type="entry name" value="DEAD"/>
    <property type="match status" value="1"/>
</dbReference>
<dbReference type="GO" id="GO:0005524">
    <property type="term" value="F:ATP binding"/>
    <property type="evidence" value="ECO:0007669"/>
    <property type="project" value="UniProtKB-KW"/>
</dbReference>
<sequence length="1316" mass="145781">MLADAHRLRRRLRGLARRRRPPPQGVLDEIEAAIEASRARREARAAALPRPRFDDGLPVCAHREAIAAAIAAHPVVVVCGETGSGKTTQLPKICLELGRGVAGLIGHTQPRRIAARSVAARIAEELGSPPGRLVGHKVRFADHVGRDAYVKVMTDGILLAETQGDPWLLAYDTLIVDEAHERSLNIDFLLGYLRRLLERRPELKVIVTSATIDPERFARHFGGAPVVEVPGRSHPVEVRYRPLVSEDPDEEDRTLLEGILHAVDEAAACGPGDVLVFLPGEREIREAAEALRKHHPPGTEILPLYARLSAAEQQRIFRPHAGRRIVLATNVAETSLTVPGIRYVVDTGLARISRYSPRSRIQRLPVEPISRASADQRAGRCGRVGPGICFRLYAEEDYLARPRFTDPEILRTNLAAVILRMKALGLGEVEDFPFLDPPDPRQVRAGLRELEELGALDPEGRLTEIGRRLARLPVDPRIGRMLLAAAEHGALAEMVVLAAALSVQDPRERPMEAQEAADRAHAAFHDERSDFVALLRLWRAWQEARRHLSNRRQRAWCRERYLAYLRMREWQDVAGQLTGLVKDMGLRLNTEPASYEAVHCALLAGLLGQVAQLGDIGADTGVRGAQSRGAPNAAVSELGAWAAEEDGRGAGGGRLRGGAGSGEYTGARGAKLRIHPGSGLARRTPRWIVAAEIVETTRLYARTVAAVEPEWIEQAAAHLVKRSWAGPHWERRAGRVMAYERVNLWGLTLVARRKVDYGPVDPAGAREIFIREALVAGDYASRAPFWRHNQALIARLREEEARLRRRDVVVDEEALYAFYDARLPAEVRDHPTLERWRREAERADPERLFLREEDLVRDAAGAASRAEFPDHIEACGLRLALEYRFEPGHEADGVTAVVPLAALPQLDPAPFDWLVPGLLRDKVIHLMRGLPKATRRALVPVPDFADAALAALTPGARPLTEALAAELKRMTGVEIAPEAWPADLPAHLRMRFRVVDEDGRTLAAGRDLAALKAGLAQQARGVRAALGAAEGEREDLRRWDVGTLAPRRIRRGGLAIEVHPTLVDEGGRVALRLLDDAAESARRHPAGVARLALLELGALAQALRRQIPDRQRLCLLHAGLGPCEALVDDLLMGVALALFAAEPVPRDEAAFRARLEAGRGRLAAAVAEQAGWLLRALETAREVRGRLRRAPPAWRTAVADIEGQLDALLFPGMARVLPRERLRHLPRYLEAVRRRIERLEQDPRRDAERLARIAPFAERLRARREAHAARGLADPELERFRWMLEEFRVSLFAQELGTAAKVSEARLERQWEKVAP</sequence>
<dbReference type="NCBIfam" id="TIGR01967">
    <property type="entry name" value="DEAH_box_HrpA"/>
    <property type="match status" value="1"/>
</dbReference>
<dbReference type="InterPro" id="IPR011545">
    <property type="entry name" value="DEAD/DEAH_box_helicase_dom"/>
</dbReference>
<evidence type="ECO:0000256" key="1">
    <source>
        <dbReference type="ARBA" id="ARBA00022741"/>
    </source>
</evidence>
<feature type="domain" description="Helicase C-terminal" evidence="6">
    <location>
        <begin position="255"/>
        <end position="425"/>
    </location>
</feature>
<dbReference type="Pfam" id="PF00271">
    <property type="entry name" value="Helicase_C"/>
    <property type="match status" value="1"/>
</dbReference>
<dbReference type="InterPro" id="IPR010222">
    <property type="entry name" value="RNA_helicase_HrpA"/>
</dbReference>
<evidence type="ECO:0000313" key="8">
    <source>
        <dbReference type="Proteomes" id="UP000276634"/>
    </source>
</evidence>
<dbReference type="Pfam" id="PF21010">
    <property type="entry name" value="HA2_C"/>
    <property type="match status" value="1"/>
</dbReference>
<dbReference type="InterPro" id="IPR048333">
    <property type="entry name" value="HA2_WH"/>
</dbReference>
<evidence type="ECO:0000259" key="5">
    <source>
        <dbReference type="PROSITE" id="PS51192"/>
    </source>
</evidence>
<keyword evidence="3 7" id="KW-0347">Helicase</keyword>
<dbReference type="PROSITE" id="PS51194">
    <property type="entry name" value="HELICASE_CTER"/>
    <property type="match status" value="1"/>
</dbReference>
<evidence type="ECO:0000256" key="2">
    <source>
        <dbReference type="ARBA" id="ARBA00022801"/>
    </source>
</evidence>
<dbReference type="InterPro" id="IPR003593">
    <property type="entry name" value="AAA+_ATPase"/>
</dbReference>
<dbReference type="SUPFAM" id="SSF52540">
    <property type="entry name" value="P-loop containing nucleoside triphosphate hydrolases"/>
    <property type="match status" value="1"/>
</dbReference>
<dbReference type="Pfam" id="PF07717">
    <property type="entry name" value="OB_NTP_bind"/>
    <property type="match status" value="1"/>
</dbReference>
<organism evidence="7 8">
    <name type="scientific">Inmirania thermothiophila</name>
    <dbReference type="NCBI Taxonomy" id="1750597"/>
    <lineage>
        <taxon>Bacteria</taxon>
        <taxon>Pseudomonadati</taxon>
        <taxon>Pseudomonadota</taxon>
        <taxon>Gammaproteobacteria</taxon>
        <taxon>Chromatiales</taxon>
        <taxon>Ectothiorhodospiraceae</taxon>
        <taxon>Inmirania</taxon>
    </lineage>
</organism>
<dbReference type="SMART" id="SM00382">
    <property type="entry name" value="AAA"/>
    <property type="match status" value="1"/>
</dbReference>
<keyword evidence="2" id="KW-0378">Hydrolase</keyword>
<keyword evidence="4" id="KW-0067">ATP-binding</keyword>
<dbReference type="EMBL" id="RJVI01000002">
    <property type="protein sequence ID" value="ROR32726.1"/>
    <property type="molecule type" value="Genomic_DNA"/>
</dbReference>
<reference evidence="7 8" key="1">
    <citation type="submission" date="2018-11" db="EMBL/GenBank/DDBJ databases">
        <title>Genomic Encyclopedia of Type Strains, Phase IV (KMG-IV): sequencing the most valuable type-strain genomes for metagenomic binning, comparative biology and taxonomic classification.</title>
        <authorList>
            <person name="Goeker M."/>
        </authorList>
    </citation>
    <scope>NUCLEOTIDE SEQUENCE [LARGE SCALE GENOMIC DNA]</scope>
    <source>
        <strain evidence="7 8">DSM 100275</strain>
    </source>
</reference>
<dbReference type="Pfam" id="PF04408">
    <property type="entry name" value="WHD_HA2"/>
    <property type="match status" value="1"/>
</dbReference>
<name>A0A3N1Y1M0_9GAMM</name>
<dbReference type="SMART" id="SM00847">
    <property type="entry name" value="HA2"/>
    <property type="match status" value="1"/>
</dbReference>
<dbReference type="FunFam" id="1.20.120.1080:FF:000005">
    <property type="entry name" value="ATP-dependent helicase HrpA"/>
    <property type="match status" value="1"/>
</dbReference>
<dbReference type="InterPro" id="IPR011709">
    <property type="entry name" value="DEAD-box_helicase_OB_fold"/>
</dbReference>
<dbReference type="Proteomes" id="UP000276634">
    <property type="component" value="Unassembled WGS sequence"/>
</dbReference>
<dbReference type="Gene3D" id="1.20.120.1080">
    <property type="match status" value="1"/>
</dbReference>
<evidence type="ECO:0000256" key="4">
    <source>
        <dbReference type="ARBA" id="ARBA00022840"/>
    </source>
</evidence>
<evidence type="ECO:0000259" key="6">
    <source>
        <dbReference type="PROSITE" id="PS51194"/>
    </source>
</evidence>
<accession>A0A3N1Y1M0</accession>
<keyword evidence="1" id="KW-0547">Nucleotide-binding</keyword>
<dbReference type="GO" id="GO:0016787">
    <property type="term" value="F:hydrolase activity"/>
    <property type="evidence" value="ECO:0007669"/>
    <property type="project" value="UniProtKB-KW"/>
</dbReference>
<dbReference type="InterPro" id="IPR001650">
    <property type="entry name" value="Helicase_C-like"/>
</dbReference>
<dbReference type="Gene3D" id="3.40.50.300">
    <property type="entry name" value="P-loop containing nucleotide triphosphate hydrolases"/>
    <property type="match status" value="2"/>
</dbReference>
<dbReference type="SMART" id="SM00487">
    <property type="entry name" value="DEXDc"/>
    <property type="match status" value="1"/>
</dbReference>
<evidence type="ECO:0000313" key="7">
    <source>
        <dbReference type="EMBL" id="ROR32726.1"/>
    </source>
</evidence>
<dbReference type="PANTHER" id="PTHR18934:SF99">
    <property type="entry name" value="ATP-DEPENDENT RNA HELICASE DHX37-RELATED"/>
    <property type="match status" value="1"/>
</dbReference>
<dbReference type="PANTHER" id="PTHR18934">
    <property type="entry name" value="ATP-DEPENDENT RNA HELICASE"/>
    <property type="match status" value="1"/>
</dbReference>
<dbReference type="GO" id="GO:0003724">
    <property type="term" value="F:RNA helicase activity"/>
    <property type="evidence" value="ECO:0007669"/>
    <property type="project" value="InterPro"/>
</dbReference>
<dbReference type="Pfam" id="PF11898">
    <property type="entry name" value="DUF3418"/>
    <property type="match status" value="1"/>
</dbReference>
<keyword evidence="8" id="KW-1185">Reference proteome</keyword>
<protein>
    <submittedName>
        <fullName evidence="7">ATP-dependent helicase HrpA</fullName>
    </submittedName>
</protein>
<dbReference type="InterPro" id="IPR024590">
    <property type="entry name" value="HrpA_C"/>
</dbReference>
<dbReference type="PROSITE" id="PS51192">
    <property type="entry name" value="HELICASE_ATP_BIND_1"/>
    <property type="match status" value="1"/>
</dbReference>
<dbReference type="CDD" id="cd18791">
    <property type="entry name" value="SF2_C_RHA"/>
    <property type="match status" value="1"/>
</dbReference>
<feature type="domain" description="Helicase ATP-binding" evidence="5">
    <location>
        <begin position="67"/>
        <end position="230"/>
    </location>
</feature>
<evidence type="ECO:0000256" key="3">
    <source>
        <dbReference type="ARBA" id="ARBA00022806"/>
    </source>
</evidence>
<dbReference type="InterPro" id="IPR007502">
    <property type="entry name" value="Helicase-assoc_dom"/>
</dbReference>